<feature type="binding site" evidence="12">
    <location>
        <position position="468"/>
    </location>
    <ligand>
        <name>L-glutamine</name>
        <dbReference type="ChEBI" id="CHEBI:58359"/>
    </ligand>
</feature>
<feature type="binding site" evidence="12">
    <location>
        <position position="222"/>
    </location>
    <ligand>
        <name>UTP</name>
        <dbReference type="ChEBI" id="CHEBI:46398"/>
    </ligand>
</feature>
<evidence type="ECO:0000256" key="5">
    <source>
        <dbReference type="ARBA" id="ARBA00022741"/>
    </source>
</evidence>
<organism evidence="15 16">
    <name type="scientific">Gammaproteobacteria bacterium LSUCC0057</name>
    <dbReference type="NCBI Taxonomy" id="2559237"/>
    <lineage>
        <taxon>Bacteria</taxon>
        <taxon>Pseudomonadati</taxon>
        <taxon>Pseudomonadota</taxon>
        <taxon>Gammaproteobacteria</taxon>
        <taxon>Cellvibrionales</taxon>
        <taxon>Porticoccaceae</taxon>
        <taxon>SAR92 clade</taxon>
    </lineage>
</organism>
<proteinExistence type="inferred from homology"/>
<comment type="subunit">
    <text evidence="12">Homotetramer.</text>
</comment>
<feature type="binding site" evidence="12">
    <location>
        <position position="401"/>
    </location>
    <ligand>
        <name>L-glutamine</name>
        <dbReference type="ChEBI" id="CHEBI:58359"/>
    </ligand>
</feature>
<feature type="active site" evidence="12">
    <location>
        <position position="513"/>
    </location>
</feature>
<evidence type="ECO:0000256" key="10">
    <source>
        <dbReference type="ARBA" id="ARBA00047781"/>
    </source>
</evidence>
<dbReference type="GO" id="GO:0019856">
    <property type="term" value="P:pyrimidine nucleobase biosynthetic process"/>
    <property type="evidence" value="ECO:0007669"/>
    <property type="project" value="TreeGrafter"/>
</dbReference>
<comment type="similarity">
    <text evidence="2 12">Belongs to the CTP synthase family.</text>
</comment>
<feature type="binding site" evidence="12">
    <location>
        <begin position="14"/>
        <end position="19"/>
    </location>
    <ligand>
        <name>ATP</name>
        <dbReference type="ChEBI" id="CHEBI:30616"/>
    </ligand>
</feature>
<feature type="binding site" evidence="12">
    <location>
        <begin position="186"/>
        <end position="191"/>
    </location>
    <ligand>
        <name>UTP</name>
        <dbReference type="ChEBI" id="CHEBI:46398"/>
    </ligand>
</feature>
<dbReference type="CDD" id="cd03113">
    <property type="entry name" value="CTPS_N"/>
    <property type="match status" value="1"/>
</dbReference>
<evidence type="ECO:0000256" key="4">
    <source>
        <dbReference type="ARBA" id="ARBA00022723"/>
    </source>
</evidence>
<evidence type="ECO:0000256" key="2">
    <source>
        <dbReference type="ARBA" id="ARBA00007533"/>
    </source>
</evidence>
<dbReference type="OrthoDB" id="9801107at2"/>
<feature type="binding site" evidence="12">
    <location>
        <position position="222"/>
    </location>
    <ligand>
        <name>CTP</name>
        <dbReference type="ChEBI" id="CHEBI:37563"/>
        <note>allosteric inhibitor</note>
    </ligand>
</feature>
<protein>
    <recommendedName>
        <fullName evidence="12">CTP synthase</fullName>
        <ecNumber evidence="12">6.3.4.2</ecNumber>
    </recommendedName>
    <alternativeName>
        <fullName evidence="12">Cytidine 5'-triphosphate synthase</fullName>
    </alternativeName>
    <alternativeName>
        <fullName evidence="12">Cytidine triphosphate synthetase</fullName>
        <shortName evidence="12">CTP synthetase</shortName>
        <shortName evidence="12">CTPS</shortName>
    </alternativeName>
    <alternativeName>
        <fullName evidence="12">UTP--ammonia ligase</fullName>
    </alternativeName>
</protein>
<dbReference type="InterPro" id="IPR017926">
    <property type="entry name" value="GATASE"/>
</dbReference>
<dbReference type="GO" id="GO:0003883">
    <property type="term" value="F:CTP synthase activity"/>
    <property type="evidence" value="ECO:0007669"/>
    <property type="project" value="UniProtKB-UniRule"/>
</dbReference>
<dbReference type="GO" id="GO:0046872">
    <property type="term" value="F:metal ion binding"/>
    <property type="evidence" value="ECO:0007669"/>
    <property type="project" value="UniProtKB-KW"/>
</dbReference>
<name>A0A4Y8UHT8_9GAMM</name>
<evidence type="ECO:0000313" key="15">
    <source>
        <dbReference type="EMBL" id="TFH67357.1"/>
    </source>
</evidence>
<feature type="binding site" evidence="12">
    <location>
        <position position="71"/>
    </location>
    <ligand>
        <name>ATP</name>
        <dbReference type="ChEBI" id="CHEBI:30616"/>
    </ligand>
</feature>
<dbReference type="GO" id="GO:0097268">
    <property type="term" value="C:cytoophidium"/>
    <property type="evidence" value="ECO:0007669"/>
    <property type="project" value="UniProtKB-ARBA"/>
</dbReference>
<keyword evidence="5 12" id="KW-0547">Nucleotide-binding</keyword>
<dbReference type="UniPathway" id="UPA00159">
    <property type="reaction ID" value="UER00277"/>
</dbReference>
<dbReference type="AlphaFoldDB" id="A0A4Y8UHT8"/>
<evidence type="ECO:0000256" key="12">
    <source>
        <dbReference type="HAMAP-Rule" id="MF_01227"/>
    </source>
</evidence>
<keyword evidence="3 12" id="KW-0436">Ligase</keyword>
<feature type="domain" description="CTP synthase N-terminal" evidence="14">
    <location>
        <begin position="3"/>
        <end position="265"/>
    </location>
</feature>
<feature type="binding site" evidence="12">
    <location>
        <begin position="186"/>
        <end position="191"/>
    </location>
    <ligand>
        <name>CTP</name>
        <dbReference type="ChEBI" id="CHEBI:37563"/>
        <note>allosteric inhibitor</note>
    </ligand>
</feature>
<dbReference type="GO" id="GO:0044210">
    <property type="term" value="P:'de novo' CTP biosynthetic process"/>
    <property type="evidence" value="ECO:0007669"/>
    <property type="project" value="UniProtKB-UniRule"/>
</dbReference>
<sequence length="545" mass="59841">MTRFIFVTGGVVSSLGKGIAAASLGAVLEARGLSVTILKLDPYLNVDPGTMSPFQHGEVYVTQDGAETDLDLGHYERFLRSKMTQNNNFTSGQIYETILRRERRGDYLGGTVQVIPHVTDEIKRRVYAGAGDADIAVVEIGGTVGDIESQPFLESVRQMVLELGRQRALLMHLTLVPYIASAGESKTKPTQHSVKEMRSIGLLPDVLLCRSEVEIDSGQRKKISLFTNVPEAAVIPLVDAKTIYQVPRMLHNWGLDQYVLDQFNLDQPAANLDEWDQVVENQLHSKGEVKIAMVGKYMELLDAYKSLTEALIHAGIHNKTKVKIAYIDSEALEKTPALLDDADAILVPGGFGTRGTEGKIMAVRHARENKIPYLGICLGMQIAVIEYARNVCGLSGANSTEFDPDTAHPVVGLITEWIDASGNVETRDADSDLGGTMRLGAQTCHLVPGSKIAQVYAAQEIKERHRHRYEVNNNYVDQLKAAGLVVGGLSYDKTLVETVELNDHPWFVACQFHPEFTSTPRDGHPLFEGFIQAAMTQQQTTGAQS</sequence>
<feature type="active site" evidence="12">
    <location>
        <position position="515"/>
    </location>
</feature>
<dbReference type="InterPro" id="IPR029062">
    <property type="entry name" value="Class_I_gatase-like"/>
</dbReference>
<comment type="catalytic activity">
    <reaction evidence="12">
        <text>UTP + NH4(+) + ATP = CTP + ADP + phosphate + 2 H(+)</text>
        <dbReference type="Rhea" id="RHEA:16597"/>
        <dbReference type="ChEBI" id="CHEBI:15378"/>
        <dbReference type="ChEBI" id="CHEBI:28938"/>
        <dbReference type="ChEBI" id="CHEBI:30616"/>
        <dbReference type="ChEBI" id="CHEBI:37563"/>
        <dbReference type="ChEBI" id="CHEBI:43474"/>
        <dbReference type="ChEBI" id="CHEBI:46398"/>
        <dbReference type="ChEBI" id="CHEBI:456216"/>
    </reaction>
</comment>
<dbReference type="InterPro" id="IPR017456">
    <property type="entry name" value="CTP_synthase_N"/>
</dbReference>
<dbReference type="InterPro" id="IPR004468">
    <property type="entry name" value="CTP_synthase"/>
</dbReference>
<evidence type="ECO:0000256" key="8">
    <source>
        <dbReference type="ARBA" id="ARBA00022962"/>
    </source>
</evidence>
<comment type="miscellaneous">
    <text evidence="12">CTPSs have evolved a hybrid strategy for distinguishing between UTP and CTP. The overlapping regions of the product feedback inhibitory and substrate sites recognize a common feature in both compounds, the triphosphate moiety. To differentiate isosteric substrate and product pyrimidine rings, an additional pocket far from the expected kinase/ligase catalytic site, specifically recognizes the cytosine and ribose portions of the product inhibitor.</text>
</comment>
<gene>
    <name evidence="12" type="primary">pyrG</name>
    <name evidence="15" type="ORF">E3W66_07630</name>
</gene>
<dbReference type="PROSITE" id="PS51273">
    <property type="entry name" value="GATASE_TYPE_1"/>
    <property type="match status" value="1"/>
</dbReference>
<dbReference type="GO" id="GO:0005829">
    <property type="term" value="C:cytosol"/>
    <property type="evidence" value="ECO:0007669"/>
    <property type="project" value="TreeGrafter"/>
</dbReference>
<dbReference type="Gene3D" id="3.40.50.300">
    <property type="entry name" value="P-loop containing nucleotide triphosphate hydrolases"/>
    <property type="match status" value="1"/>
</dbReference>
<feature type="binding site" evidence="12">
    <location>
        <position position="13"/>
    </location>
    <ligand>
        <name>CTP</name>
        <dbReference type="ChEBI" id="CHEBI:37563"/>
        <note>allosteric inhibitor</note>
    </ligand>
</feature>
<dbReference type="GO" id="GO:0042802">
    <property type="term" value="F:identical protein binding"/>
    <property type="evidence" value="ECO:0007669"/>
    <property type="project" value="TreeGrafter"/>
</dbReference>
<dbReference type="GO" id="GO:0004359">
    <property type="term" value="F:glutaminase activity"/>
    <property type="evidence" value="ECO:0007669"/>
    <property type="project" value="RHEA"/>
</dbReference>
<dbReference type="PANTHER" id="PTHR11550">
    <property type="entry name" value="CTP SYNTHASE"/>
    <property type="match status" value="1"/>
</dbReference>
<keyword evidence="7 12" id="KW-0460">Magnesium</keyword>
<evidence type="ECO:0000256" key="6">
    <source>
        <dbReference type="ARBA" id="ARBA00022840"/>
    </source>
</evidence>
<dbReference type="InterPro" id="IPR027417">
    <property type="entry name" value="P-loop_NTPase"/>
</dbReference>
<keyword evidence="6 12" id="KW-0067">ATP-binding</keyword>
<feature type="binding site" evidence="12">
    <location>
        <position position="13"/>
    </location>
    <ligand>
        <name>UTP</name>
        <dbReference type="ChEBI" id="CHEBI:46398"/>
    </ligand>
</feature>
<feature type="binding site" evidence="12">
    <location>
        <position position="139"/>
    </location>
    <ligand>
        <name>Mg(2+)</name>
        <dbReference type="ChEBI" id="CHEBI:18420"/>
    </ligand>
</feature>
<feature type="domain" description="Glutamine amidotransferase" evidence="13">
    <location>
        <begin position="300"/>
        <end position="532"/>
    </location>
</feature>
<feature type="binding site" evidence="12">
    <location>
        <position position="240"/>
    </location>
    <ligand>
        <name>ATP</name>
        <dbReference type="ChEBI" id="CHEBI:30616"/>
    </ligand>
</feature>
<evidence type="ECO:0000259" key="13">
    <source>
        <dbReference type="Pfam" id="PF00117"/>
    </source>
</evidence>
<comment type="catalytic activity">
    <reaction evidence="10 12">
        <text>UTP + L-glutamine + ATP + H2O = CTP + L-glutamate + ADP + phosphate + 2 H(+)</text>
        <dbReference type="Rhea" id="RHEA:26426"/>
        <dbReference type="ChEBI" id="CHEBI:15377"/>
        <dbReference type="ChEBI" id="CHEBI:15378"/>
        <dbReference type="ChEBI" id="CHEBI:29985"/>
        <dbReference type="ChEBI" id="CHEBI:30616"/>
        <dbReference type="ChEBI" id="CHEBI:37563"/>
        <dbReference type="ChEBI" id="CHEBI:43474"/>
        <dbReference type="ChEBI" id="CHEBI:46398"/>
        <dbReference type="ChEBI" id="CHEBI:58359"/>
        <dbReference type="ChEBI" id="CHEBI:456216"/>
        <dbReference type="EC" id="6.3.4.2"/>
    </reaction>
</comment>
<evidence type="ECO:0000256" key="1">
    <source>
        <dbReference type="ARBA" id="ARBA00005171"/>
    </source>
</evidence>
<dbReference type="FunFam" id="3.40.50.300:FF:000009">
    <property type="entry name" value="CTP synthase"/>
    <property type="match status" value="1"/>
</dbReference>
<feature type="active site" description="Nucleophile; for glutamine hydrolysis" evidence="12">
    <location>
        <position position="377"/>
    </location>
</feature>
<feature type="binding site" evidence="12">
    <location>
        <begin position="378"/>
        <end position="381"/>
    </location>
    <ligand>
        <name>L-glutamine</name>
        <dbReference type="ChEBI" id="CHEBI:58359"/>
    </ligand>
</feature>
<dbReference type="NCBIfam" id="TIGR00337">
    <property type="entry name" value="PyrG"/>
    <property type="match status" value="1"/>
</dbReference>
<keyword evidence="16" id="KW-1185">Reference proteome</keyword>
<evidence type="ECO:0000313" key="16">
    <source>
        <dbReference type="Proteomes" id="UP000298133"/>
    </source>
</evidence>
<dbReference type="CDD" id="cd01746">
    <property type="entry name" value="GATase1_CTP_Synthase"/>
    <property type="match status" value="1"/>
</dbReference>
<comment type="pathway">
    <text evidence="1 12">Pyrimidine metabolism; CTP biosynthesis via de novo pathway; CTP from UDP: step 2/2.</text>
</comment>
<evidence type="ECO:0000256" key="7">
    <source>
        <dbReference type="ARBA" id="ARBA00022842"/>
    </source>
</evidence>
<keyword evidence="4 12" id="KW-0479">Metal-binding</keyword>
<dbReference type="PANTHER" id="PTHR11550:SF0">
    <property type="entry name" value="CTP SYNTHASE-RELATED"/>
    <property type="match status" value="1"/>
</dbReference>
<evidence type="ECO:0000256" key="9">
    <source>
        <dbReference type="ARBA" id="ARBA00022975"/>
    </source>
</evidence>
<keyword evidence="8 12" id="KW-0315">Glutamine amidotransferase</keyword>
<dbReference type="FunFam" id="3.40.50.880:FF:000002">
    <property type="entry name" value="CTP synthase"/>
    <property type="match status" value="1"/>
</dbReference>
<keyword evidence="9 12" id="KW-0665">Pyrimidine biosynthesis</keyword>
<dbReference type="HAMAP" id="MF_01227">
    <property type="entry name" value="PyrG"/>
    <property type="match status" value="1"/>
</dbReference>
<evidence type="ECO:0000256" key="11">
    <source>
        <dbReference type="ARBA" id="ARBA00059148"/>
    </source>
</evidence>
<dbReference type="NCBIfam" id="NF003792">
    <property type="entry name" value="PRK05380.1"/>
    <property type="match status" value="1"/>
</dbReference>
<feature type="binding site" evidence="12">
    <location>
        <position position="350"/>
    </location>
    <ligand>
        <name>L-glutamine</name>
        <dbReference type="ChEBI" id="CHEBI:58359"/>
    </ligand>
</feature>
<dbReference type="InterPro" id="IPR033828">
    <property type="entry name" value="GATase1_CTP_Synthase"/>
</dbReference>
<comment type="function">
    <text evidence="11 12">Catalyzes the ATP-dependent amination of UTP to CTP with either L-glutamine or ammonia as the source of nitrogen. Regulates intracellular CTP levels through interactions with the four ribonucleotide triphosphates.</text>
</comment>
<comment type="caution">
    <text evidence="15">The sequence shown here is derived from an EMBL/GenBank/DDBJ whole genome shotgun (WGS) entry which is preliminary data.</text>
</comment>
<feature type="binding site" evidence="12">
    <location>
        <begin position="146"/>
        <end position="148"/>
    </location>
    <ligand>
        <name>CTP</name>
        <dbReference type="ChEBI" id="CHEBI:37563"/>
        <note>allosteric inhibitor</note>
    </ligand>
</feature>
<dbReference type="GO" id="GO:0005524">
    <property type="term" value="F:ATP binding"/>
    <property type="evidence" value="ECO:0007669"/>
    <property type="project" value="UniProtKB-KW"/>
</dbReference>
<feature type="region of interest" description="Amidoligase domain" evidence="12">
    <location>
        <begin position="1"/>
        <end position="265"/>
    </location>
</feature>
<accession>A0A4Y8UHT8</accession>
<reference evidence="15 16" key="1">
    <citation type="submission" date="2019-03" db="EMBL/GenBank/DDBJ databases">
        <title>Draft genome of Gammaproteobacteria bacterium LSUCC0057, a member of the SAR92 clade.</title>
        <authorList>
            <person name="Lanclos V.C."/>
            <person name="Doiron C."/>
            <person name="Henson M.W."/>
            <person name="Thrash J.C."/>
        </authorList>
    </citation>
    <scope>NUCLEOTIDE SEQUENCE [LARGE SCALE GENOMIC DNA]</scope>
    <source>
        <strain evidence="15 16">LSUCC0057</strain>
    </source>
</reference>
<dbReference type="SUPFAM" id="SSF52540">
    <property type="entry name" value="P-loop containing nucleoside triphosphate hydrolases"/>
    <property type="match status" value="1"/>
</dbReference>
<comment type="caution">
    <text evidence="12">Lacks conserved residue(s) required for the propagation of feature annotation.</text>
</comment>
<dbReference type="Gene3D" id="3.40.50.880">
    <property type="match status" value="1"/>
</dbReference>
<dbReference type="Proteomes" id="UP000298133">
    <property type="component" value="Unassembled WGS sequence"/>
</dbReference>
<comment type="activity regulation">
    <text evidence="12">Allosterically activated by GTP, when glutamine is the substrate; GTP has no effect on the reaction when ammonia is the substrate. The allosteric effector GTP functions by stabilizing the protein conformation that binds the tetrahedral intermediate(s) formed during glutamine hydrolysis. Inhibited by the product CTP, via allosteric rather than competitive inhibition.</text>
</comment>
<dbReference type="EMBL" id="SPIA01000003">
    <property type="protein sequence ID" value="TFH67357.1"/>
    <property type="molecule type" value="Genomic_DNA"/>
</dbReference>
<dbReference type="Pfam" id="PF00117">
    <property type="entry name" value="GATase"/>
    <property type="match status" value="1"/>
</dbReference>
<feature type="binding site" evidence="12">
    <location>
        <position position="71"/>
    </location>
    <ligand>
        <name>Mg(2+)</name>
        <dbReference type="ChEBI" id="CHEBI:18420"/>
    </ligand>
</feature>
<dbReference type="EC" id="6.3.4.2" evidence="12"/>
<evidence type="ECO:0000259" key="14">
    <source>
        <dbReference type="Pfam" id="PF06418"/>
    </source>
</evidence>
<evidence type="ECO:0000256" key="3">
    <source>
        <dbReference type="ARBA" id="ARBA00022598"/>
    </source>
</evidence>
<comment type="catalytic activity">
    <reaction evidence="12">
        <text>L-glutamine + H2O = L-glutamate + NH4(+)</text>
        <dbReference type="Rhea" id="RHEA:15889"/>
        <dbReference type="ChEBI" id="CHEBI:15377"/>
        <dbReference type="ChEBI" id="CHEBI:28938"/>
        <dbReference type="ChEBI" id="CHEBI:29985"/>
        <dbReference type="ChEBI" id="CHEBI:58359"/>
    </reaction>
</comment>
<dbReference type="Pfam" id="PF06418">
    <property type="entry name" value="CTP_synth_N"/>
    <property type="match status" value="1"/>
</dbReference>
<dbReference type="SUPFAM" id="SSF52317">
    <property type="entry name" value="Class I glutamine amidotransferase-like"/>
    <property type="match status" value="1"/>
</dbReference>